<evidence type="ECO:0000256" key="2">
    <source>
        <dbReference type="ARBA" id="ARBA00023157"/>
    </source>
</evidence>
<dbReference type="Proteomes" id="UP000824540">
    <property type="component" value="Unassembled WGS sequence"/>
</dbReference>
<dbReference type="SMART" id="SM00408">
    <property type="entry name" value="IGc2"/>
    <property type="match status" value="1"/>
</dbReference>
<evidence type="ECO:0000313" key="6">
    <source>
        <dbReference type="Proteomes" id="UP000824540"/>
    </source>
</evidence>
<dbReference type="SUPFAM" id="SSF48726">
    <property type="entry name" value="Immunoglobulin"/>
    <property type="match status" value="2"/>
</dbReference>
<evidence type="ECO:0000313" key="5">
    <source>
        <dbReference type="EMBL" id="KAG9332410.1"/>
    </source>
</evidence>
<dbReference type="GO" id="GO:0007166">
    <property type="term" value="P:cell surface receptor signaling pathway"/>
    <property type="evidence" value="ECO:0007669"/>
    <property type="project" value="TreeGrafter"/>
</dbReference>
<evidence type="ECO:0000259" key="4">
    <source>
        <dbReference type="PROSITE" id="PS50835"/>
    </source>
</evidence>
<dbReference type="InterPro" id="IPR013783">
    <property type="entry name" value="Ig-like_fold"/>
</dbReference>
<gene>
    <name evidence="5" type="ORF">JZ751_014508</name>
</gene>
<accession>A0A8T2MYX7</accession>
<evidence type="ECO:0000256" key="1">
    <source>
        <dbReference type="ARBA" id="ARBA00022729"/>
    </source>
</evidence>
<dbReference type="GO" id="GO:0009897">
    <property type="term" value="C:external side of plasma membrane"/>
    <property type="evidence" value="ECO:0007669"/>
    <property type="project" value="TreeGrafter"/>
</dbReference>
<dbReference type="GO" id="GO:0006955">
    <property type="term" value="P:immune response"/>
    <property type="evidence" value="ECO:0007669"/>
    <property type="project" value="TreeGrafter"/>
</dbReference>
<dbReference type="OrthoDB" id="6151406at2759"/>
<dbReference type="PROSITE" id="PS50835">
    <property type="entry name" value="IG_LIKE"/>
    <property type="match status" value="2"/>
</dbReference>
<dbReference type="InterPro" id="IPR050488">
    <property type="entry name" value="Ig_Fc_receptor"/>
</dbReference>
<keyword evidence="2" id="KW-1015">Disulfide bond</keyword>
<keyword evidence="1" id="KW-0732">Signal</keyword>
<dbReference type="EMBL" id="JAFBMS010000237">
    <property type="protein sequence ID" value="KAG9332410.1"/>
    <property type="molecule type" value="Genomic_DNA"/>
</dbReference>
<dbReference type="AlphaFoldDB" id="A0A8T2MYX7"/>
<feature type="non-terminal residue" evidence="5">
    <location>
        <position position="1"/>
    </location>
</feature>
<dbReference type="PANTHER" id="PTHR11481">
    <property type="entry name" value="IMMUNOGLOBULIN FC RECEPTOR"/>
    <property type="match status" value="1"/>
</dbReference>
<proteinExistence type="predicted"/>
<sequence>MLNVPHDRTRAEHNKERAAQSSSQVLLTADPPWSDMFPGDTFTLTCQVTESEGWELIWTRNTQGRVTQLLGSNGEGGSVYVLNSLTEEHNGMYQCEAKRGNDRIFSNFHNITVWDGPPQAVVVTDPPDSVMFTGETVTLSCDIKGSGWRYSWAR</sequence>
<dbReference type="InterPro" id="IPR007110">
    <property type="entry name" value="Ig-like_dom"/>
</dbReference>
<organism evidence="5 6">
    <name type="scientific">Albula glossodonta</name>
    <name type="common">roundjaw bonefish</name>
    <dbReference type="NCBI Taxonomy" id="121402"/>
    <lineage>
        <taxon>Eukaryota</taxon>
        <taxon>Metazoa</taxon>
        <taxon>Chordata</taxon>
        <taxon>Craniata</taxon>
        <taxon>Vertebrata</taxon>
        <taxon>Euteleostomi</taxon>
        <taxon>Actinopterygii</taxon>
        <taxon>Neopterygii</taxon>
        <taxon>Teleostei</taxon>
        <taxon>Albuliformes</taxon>
        <taxon>Albulidae</taxon>
        <taxon>Albula</taxon>
    </lineage>
</organism>
<dbReference type="GO" id="GO:0004888">
    <property type="term" value="F:transmembrane signaling receptor activity"/>
    <property type="evidence" value="ECO:0007669"/>
    <property type="project" value="TreeGrafter"/>
</dbReference>
<dbReference type="InterPro" id="IPR003598">
    <property type="entry name" value="Ig_sub2"/>
</dbReference>
<reference evidence="5" key="1">
    <citation type="thesis" date="2021" institute="BYU ScholarsArchive" country="Provo, UT, USA">
        <title>Applications of and Algorithms for Genome Assembly and Genomic Analyses with an Emphasis on Marine Teleosts.</title>
        <authorList>
            <person name="Pickett B.D."/>
        </authorList>
    </citation>
    <scope>NUCLEOTIDE SEQUENCE</scope>
    <source>
        <strain evidence="5">HI-2016</strain>
    </source>
</reference>
<dbReference type="CDD" id="cd00096">
    <property type="entry name" value="Ig"/>
    <property type="match status" value="1"/>
</dbReference>
<dbReference type="InterPro" id="IPR003599">
    <property type="entry name" value="Ig_sub"/>
</dbReference>
<dbReference type="Pfam" id="PF13927">
    <property type="entry name" value="Ig_3"/>
    <property type="match status" value="1"/>
</dbReference>
<dbReference type="PANTHER" id="PTHR11481:SF112">
    <property type="entry name" value="FC RECEPTOR-LIKE PROTEIN 4-RELATED"/>
    <property type="match status" value="1"/>
</dbReference>
<feature type="region of interest" description="Disordered" evidence="3">
    <location>
        <begin position="1"/>
        <end position="25"/>
    </location>
</feature>
<feature type="domain" description="Ig-like" evidence="4">
    <location>
        <begin position="118"/>
        <end position="154"/>
    </location>
</feature>
<keyword evidence="6" id="KW-1185">Reference proteome</keyword>
<evidence type="ECO:0000256" key="3">
    <source>
        <dbReference type="SAM" id="MobiDB-lite"/>
    </source>
</evidence>
<comment type="caution">
    <text evidence="5">The sequence shown here is derived from an EMBL/GenBank/DDBJ whole genome shotgun (WGS) entry which is preliminary data.</text>
</comment>
<dbReference type="Gene3D" id="2.60.40.10">
    <property type="entry name" value="Immunoglobulins"/>
    <property type="match status" value="2"/>
</dbReference>
<feature type="compositionally biased region" description="Basic and acidic residues" evidence="3">
    <location>
        <begin position="1"/>
        <end position="18"/>
    </location>
</feature>
<dbReference type="SMART" id="SM00409">
    <property type="entry name" value="IG"/>
    <property type="match status" value="1"/>
</dbReference>
<dbReference type="InterPro" id="IPR036179">
    <property type="entry name" value="Ig-like_dom_sf"/>
</dbReference>
<feature type="domain" description="Ig-like" evidence="4">
    <location>
        <begin position="23"/>
        <end position="112"/>
    </location>
</feature>
<protein>
    <recommendedName>
        <fullName evidence="4">Ig-like domain-containing protein</fullName>
    </recommendedName>
</protein>
<name>A0A8T2MYX7_9TELE</name>